<dbReference type="PANTHER" id="PTHR44520">
    <property type="entry name" value="RESPONSE REGULATOR RCP1-RELATED"/>
    <property type="match status" value="1"/>
</dbReference>
<keyword evidence="4" id="KW-1185">Reference proteome</keyword>
<evidence type="ECO:0000259" key="2">
    <source>
        <dbReference type="PROSITE" id="PS50110"/>
    </source>
</evidence>
<dbReference type="GO" id="GO:0000160">
    <property type="term" value="P:phosphorelay signal transduction system"/>
    <property type="evidence" value="ECO:0007669"/>
    <property type="project" value="InterPro"/>
</dbReference>
<sequence>MNPNHDTDWMLIAEDQIDLWILLRAHLQRVLPDVQLVHLIDAPTALSYLQCCLIERQPLPRLILSNLYMPHLEDGLGLLTSLKEPSSSFRHLPVVMVSSSTYIQDRQEVNRRGSSYLSKPASYEEWSEFLRTLSQYWQDSLPPGKDKYKEPE</sequence>
<dbReference type="Gene3D" id="3.40.50.2300">
    <property type="match status" value="1"/>
</dbReference>
<dbReference type="Proteomes" id="UP000232883">
    <property type="component" value="Chromosome"/>
</dbReference>
<organism evidence="3 4">
    <name type="scientific">Spirosoma pollinicola</name>
    <dbReference type="NCBI Taxonomy" id="2057025"/>
    <lineage>
        <taxon>Bacteria</taxon>
        <taxon>Pseudomonadati</taxon>
        <taxon>Bacteroidota</taxon>
        <taxon>Cytophagia</taxon>
        <taxon>Cytophagales</taxon>
        <taxon>Cytophagaceae</taxon>
        <taxon>Spirosoma</taxon>
    </lineage>
</organism>
<gene>
    <name evidence="3" type="ORF">CWM47_17335</name>
</gene>
<comment type="caution">
    <text evidence="1">Lacks conserved residue(s) required for the propagation of feature annotation.</text>
</comment>
<evidence type="ECO:0000256" key="1">
    <source>
        <dbReference type="PROSITE-ProRule" id="PRU00169"/>
    </source>
</evidence>
<dbReference type="InterPro" id="IPR052893">
    <property type="entry name" value="TCS_response_regulator"/>
</dbReference>
<evidence type="ECO:0000313" key="4">
    <source>
        <dbReference type="Proteomes" id="UP000232883"/>
    </source>
</evidence>
<dbReference type="SUPFAM" id="SSF52172">
    <property type="entry name" value="CheY-like"/>
    <property type="match status" value="1"/>
</dbReference>
<evidence type="ECO:0000313" key="3">
    <source>
        <dbReference type="EMBL" id="AUD03442.1"/>
    </source>
</evidence>
<dbReference type="OrthoDB" id="961821at2"/>
<dbReference type="SMART" id="SM00448">
    <property type="entry name" value="REC"/>
    <property type="match status" value="1"/>
</dbReference>
<dbReference type="RefSeq" id="WP_100989509.1">
    <property type="nucleotide sequence ID" value="NZ_CP025096.1"/>
</dbReference>
<protein>
    <submittedName>
        <fullName evidence="3">Response regulator</fullName>
    </submittedName>
</protein>
<proteinExistence type="predicted"/>
<reference evidence="3 4" key="1">
    <citation type="submission" date="2017-11" db="EMBL/GenBank/DDBJ databases">
        <title>Taxonomic description and genome sequences of Spirosoma HA7 sp. nov., isolated from pollen microhabitat of Corylus avellana.</title>
        <authorList>
            <person name="Ambika Manirajan B."/>
            <person name="Suarez C."/>
            <person name="Ratering S."/>
            <person name="Geissler-Plaum R."/>
            <person name="Cardinale M."/>
            <person name="Sylvia S."/>
        </authorList>
    </citation>
    <scope>NUCLEOTIDE SEQUENCE [LARGE SCALE GENOMIC DNA]</scope>
    <source>
        <strain evidence="3 4">HA7</strain>
    </source>
</reference>
<dbReference type="KEGG" id="spir:CWM47_17335"/>
<dbReference type="AlphaFoldDB" id="A0A2K8Z0M8"/>
<dbReference type="InterPro" id="IPR011006">
    <property type="entry name" value="CheY-like_superfamily"/>
</dbReference>
<accession>A0A2K8Z0M8</accession>
<dbReference type="InterPro" id="IPR001789">
    <property type="entry name" value="Sig_transdc_resp-reg_receiver"/>
</dbReference>
<dbReference type="PROSITE" id="PS50110">
    <property type="entry name" value="RESPONSE_REGULATORY"/>
    <property type="match status" value="1"/>
</dbReference>
<name>A0A2K8Z0M8_9BACT</name>
<feature type="domain" description="Response regulatory" evidence="2">
    <location>
        <begin position="9"/>
        <end position="134"/>
    </location>
</feature>
<dbReference type="EMBL" id="CP025096">
    <property type="protein sequence ID" value="AUD03442.1"/>
    <property type="molecule type" value="Genomic_DNA"/>
</dbReference>